<accession>A0ABV0XQD4</accession>
<evidence type="ECO:0000313" key="3">
    <source>
        <dbReference type="EMBL" id="MEQ2283675.1"/>
    </source>
</evidence>
<keyword evidence="4" id="KW-1185">Reference proteome</keyword>
<evidence type="ECO:0000313" key="4">
    <source>
        <dbReference type="Proteomes" id="UP001469553"/>
    </source>
</evidence>
<feature type="signal peptide" evidence="2">
    <location>
        <begin position="1"/>
        <end position="24"/>
    </location>
</feature>
<name>A0ABV0XQD4_9TELE</name>
<keyword evidence="1" id="KW-0472">Membrane</keyword>
<evidence type="ECO:0000256" key="1">
    <source>
        <dbReference type="SAM" id="Phobius"/>
    </source>
</evidence>
<protein>
    <submittedName>
        <fullName evidence="3">Uncharacterized protein</fullName>
    </submittedName>
</protein>
<feature type="transmembrane region" description="Helical" evidence="1">
    <location>
        <begin position="106"/>
        <end position="123"/>
    </location>
</feature>
<sequence length="127" mass="14405">MISPSFQHPCSLFIIWALNGLCVARMLTQTFPAFNLMFCPQSLISDVDLSSDPDTHTHTHTRAHTHAHTHRSIFIPKEDVFDLIMFPGDLDHLQIFYDYLDLCQSIAFLLCVSLLASASRIIMAQVQ</sequence>
<organism evidence="3 4">
    <name type="scientific">Ameca splendens</name>
    <dbReference type="NCBI Taxonomy" id="208324"/>
    <lineage>
        <taxon>Eukaryota</taxon>
        <taxon>Metazoa</taxon>
        <taxon>Chordata</taxon>
        <taxon>Craniata</taxon>
        <taxon>Vertebrata</taxon>
        <taxon>Euteleostomi</taxon>
        <taxon>Actinopterygii</taxon>
        <taxon>Neopterygii</taxon>
        <taxon>Teleostei</taxon>
        <taxon>Neoteleostei</taxon>
        <taxon>Acanthomorphata</taxon>
        <taxon>Ovalentaria</taxon>
        <taxon>Atherinomorphae</taxon>
        <taxon>Cyprinodontiformes</taxon>
        <taxon>Goodeidae</taxon>
        <taxon>Ameca</taxon>
    </lineage>
</organism>
<comment type="caution">
    <text evidence="3">The sequence shown here is derived from an EMBL/GenBank/DDBJ whole genome shotgun (WGS) entry which is preliminary data.</text>
</comment>
<proteinExistence type="predicted"/>
<dbReference type="Proteomes" id="UP001469553">
    <property type="component" value="Unassembled WGS sequence"/>
</dbReference>
<dbReference type="EMBL" id="JAHRIP010010336">
    <property type="protein sequence ID" value="MEQ2283675.1"/>
    <property type="molecule type" value="Genomic_DNA"/>
</dbReference>
<feature type="chain" id="PRO_5046356775" evidence="2">
    <location>
        <begin position="25"/>
        <end position="127"/>
    </location>
</feature>
<keyword evidence="2" id="KW-0732">Signal</keyword>
<evidence type="ECO:0000256" key="2">
    <source>
        <dbReference type="SAM" id="SignalP"/>
    </source>
</evidence>
<keyword evidence="1" id="KW-1133">Transmembrane helix</keyword>
<gene>
    <name evidence="3" type="ORF">AMECASPLE_013966</name>
</gene>
<reference evidence="3 4" key="1">
    <citation type="submission" date="2021-06" db="EMBL/GenBank/DDBJ databases">
        <authorList>
            <person name="Palmer J.M."/>
        </authorList>
    </citation>
    <scope>NUCLEOTIDE SEQUENCE [LARGE SCALE GENOMIC DNA]</scope>
    <source>
        <strain evidence="3 4">AS_MEX2019</strain>
        <tissue evidence="3">Muscle</tissue>
    </source>
</reference>
<keyword evidence="1" id="KW-0812">Transmembrane</keyword>